<evidence type="ECO:0000256" key="11">
    <source>
        <dbReference type="SAM" id="Phobius"/>
    </source>
</evidence>
<evidence type="ECO:0000256" key="2">
    <source>
        <dbReference type="ARBA" id="ARBA00004922"/>
    </source>
</evidence>
<evidence type="ECO:0000256" key="1">
    <source>
        <dbReference type="ARBA" id="ARBA00004477"/>
    </source>
</evidence>
<feature type="transmembrane region" description="Helical" evidence="11">
    <location>
        <begin position="409"/>
        <end position="431"/>
    </location>
</feature>
<dbReference type="InterPro" id="IPR007873">
    <property type="entry name" value="Glycosyltransferase_ALG3"/>
</dbReference>
<feature type="transmembrane region" description="Helical" evidence="11">
    <location>
        <begin position="252"/>
        <end position="276"/>
    </location>
</feature>
<sequence>MARQRHGRSRGTAAAVGAQEPAAEVYEAPLVPKKAKKPAESDSLVWRAAKAVVDPTDLTAHFVVAAVVLFVDLLLSLLIVHRVPYTEIDWSTYMQQVDLFHKGQYNYSEIKGDTGPIVYPAGHVRIFSFFYHLTNAGKNIYLGQLIFVAIYLLNQATVFYIYAQSKRMPPIVNVLVTCVSYRVHSIYMLRLFNDGIAMLLCYLAIAFLVNANAITHPYRTYIASCLFSFGISVKMNILLFAPVFYMVMWLSFGTLVTFIAGVAAGIVQIELALPFLTAFPYDYLTKAFNFKREFLYTWTVNWRCLPEWLFANRTFHFCLLVLHCGLLTYFVFMILLKRITEKYSKNNIFLDGITMRFTKHEIIIGLFVSNFIGVACSRSLHYQFYCWYFHTVPYILFSMKLKCEKQTISYVIGLITRIALVVVLEYCWNVYPSTVVSSTLLNIIHSLVIVFAFRAILEETEDAK</sequence>
<dbReference type="EC" id="2.4.1.258" evidence="3"/>
<keyword evidence="7" id="KW-0256">Endoplasmic reticulum</keyword>
<feature type="transmembrane region" description="Helical" evidence="11">
    <location>
        <begin position="140"/>
        <end position="163"/>
    </location>
</feature>
<evidence type="ECO:0000256" key="6">
    <source>
        <dbReference type="ARBA" id="ARBA00022692"/>
    </source>
</evidence>
<name>A0A7E4WBY6_PANRE</name>
<evidence type="ECO:0000256" key="4">
    <source>
        <dbReference type="ARBA" id="ARBA00022676"/>
    </source>
</evidence>
<keyword evidence="5" id="KW-0808">Transferase</keyword>
<dbReference type="Pfam" id="PF05208">
    <property type="entry name" value="ALG3"/>
    <property type="match status" value="1"/>
</dbReference>
<keyword evidence="8 11" id="KW-1133">Transmembrane helix</keyword>
<keyword evidence="12" id="KW-1185">Reference proteome</keyword>
<comment type="catalytic activity">
    <reaction evidence="10">
        <text>an alpha-D-Man-(1-&gt;2)-alpha-D-Man-(1-&gt;2)-alpha-D-Man-(1-&gt;3)-[alpha-D-Man-(1-&gt;6)]-beta-D-Man-(1-&gt;4)-beta-D-GlcNAc-(1-&gt;4)-alpha-D-GlcNAc-diphospho-di-trans,poly-cis-dolichol + a di-trans,poly-cis-dolichyl beta-D-mannosyl phosphate = an alpha-D-Man-(1-&gt;2)-alpha-D-Man-(1-&gt;2)-alpha-D-Man-(1-&gt;3)-[alpha-D-Man-(1-&gt;3)-alpha-D-Man-(1-&gt;6)]-beta-D-Man-(1-&gt;4)-beta-D-GlcNAc-(1-&gt;4)-alpha-D-GlcNAc-diphospho-di-trans,poly-cis-dolichol + a di-trans,poly-cis-dolichyl phosphate + H(+)</text>
        <dbReference type="Rhea" id="RHEA:29527"/>
        <dbReference type="Rhea" id="RHEA-COMP:19498"/>
        <dbReference type="Rhea" id="RHEA-COMP:19501"/>
        <dbReference type="Rhea" id="RHEA-COMP:19516"/>
        <dbReference type="Rhea" id="RHEA-COMP:19517"/>
        <dbReference type="ChEBI" id="CHEBI:15378"/>
        <dbReference type="ChEBI" id="CHEBI:57683"/>
        <dbReference type="ChEBI" id="CHEBI:58211"/>
        <dbReference type="ChEBI" id="CHEBI:132515"/>
        <dbReference type="ChEBI" id="CHEBI:132516"/>
        <dbReference type="EC" id="2.4.1.258"/>
    </reaction>
    <physiologicalReaction direction="left-to-right" evidence="10">
        <dbReference type="Rhea" id="RHEA:29528"/>
    </physiologicalReaction>
</comment>
<feature type="transmembrane region" description="Helical" evidence="11">
    <location>
        <begin position="221"/>
        <end position="245"/>
    </location>
</feature>
<protein>
    <recommendedName>
        <fullName evidence="3">dolichyl-P-Man:Man5GlcNAc2-PP-dolichol alpha-1,3-mannosyltransferase</fullName>
        <ecNumber evidence="3">2.4.1.258</ecNumber>
    </recommendedName>
</protein>
<comment type="subcellular location">
    <subcellularLocation>
        <location evidence="1">Endoplasmic reticulum membrane</location>
        <topology evidence="1">Multi-pass membrane protein</topology>
    </subcellularLocation>
</comment>
<reference evidence="13" key="2">
    <citation type="submission" date="2020-10" db="UniProtKB">
        <authorList>
            <consortium name="WormBaseParasite"/>
        </authorList>
    </citation>
    <scope>IDENTIFICATION</scope>
</reference>
<evidence type="ECO:0000313" key="12">
    <source>
        <dbReference type="Proteomes" id="UP000492821"/>
    </source>
</evidence>
<dbReference type="GO" id="GO:0005789">
    <property type="term" value="C:endoplasmic reticulum membrane"/>
    <property type="evidence" value="ECO:0007669"/>
    <property type="project" value="UniProtKB-SubCell"/>
</dbReference>
<keyword evidence="4" id="KW-0328">Glycosyltransferase</keyword>
<feature type="transmembrane region" description="Helical" evidence="11">
    <location>
        <begin position="357"/>
        <end position="374"/>
    </location>
</feature>
<feature type="transmembrane region" description="Helical" evidence="11">
    <location>
        <begin position="314"/>
        <end position="336"/>
    </location>
</feature>
<evidence type="ECO:0000313" key="13">
    <source>
        <dbReference type="WBParaSite" id="Pan_g8640.t1"/>
    </source>
</evidence>
<dbReference type="PANTHER" id="PTHR12646">
    <property type="entry name" value="NOT56 - RELATED"/>
    <property type="match status" value="1"/>
</dbReference>
<keyword evidence="9 11" id="KW-0472">Membrane</keyword>
<evidence type="ECO:0000256" key="3">
    <source>
        <dbReference type="ARBA" id="ARBA00011964"/>
    </source>
</evidence>
<evidence type="ECO:0000256" key="5">
    <source>
        <dbReference type="ARBA" id="ARBA00022679"/>
    </source>
</evidence>
<keyword evidence="6 11" id="KW-0812">Transmembrane</keyword>
<reference evidence="12" key="1">
    <citation type="journal article" date="2013" name="Genetics">
        <title>The draft genome and transcriptome of Panagrellus redivivus are shaped by the harsh demands of a free-living lifestyle.</title>
        <authorList>
            <person name="Srinivasan J."/>
            <person name="Dillman A.R."/>
            <person name="Macchietto M.G."/>
            <person name="Heikkinen L."/>
            <person name="Lakso M."/>
            <person name="Fracchia K.M."/>
            <person name="Antoshechkin I."/>
            <person name="Mortazavi A."/>
            <person name="Wong G."/>
            <person name="Sternberg P.W."/>
        </authorList>
    </citation>
    <scope>NUCLEOTIDE SEQUENCE [LARGE SCALE GENOMIC DNA]</scope>
    <source>
        <strain evidence="12">MT8872</strain>
    </source>
</reference>
<evidence type="ECO:0000256" key="10">
    <source>
        <dbReference type="ARBA" id="ARBA00049506"/>
    </source>
</evidence>
<feature type="transmembrane region" description="Helical" evidence="11">
    <location>
        <begin position="191"/>
        <end position="209"/>
    </location>
</feature>
<comment type="pathway">
    <text evidence="2">Protein modification; protein glycosylation.</text>
</comment>
<feature type="transmembrane region" description="Helical" evidence="11">
    <location>
        <begin position="437"/>
        <end position="457"/>
    </location>
</feature>
<evidence type="ECO:0000256" key="8">
    <source>
        <dbReference type="ARBA" id="ARBA00022989"/>
    </source>
</evidence>
<evidence type="ECO:0000256" key="7">
    <source>
        <dbReference type="ARBA" id="ARBA00022824"/>
    </source>
</evidence>
<dbReference type="GO" id="GO:0052925">
    <property type="term" value="F:dol-P-Man:Man(5)GlcNAc(2)-PP-Dol alpha-1,3-mannosyltransferase activity"/>
    <property type="evidence" value="ECO:0007669"/>
    <property type="project" value="UniProtKB-EC"/>
</dbReference>
<dbReference type="WBParaSite" id="Pan_g8640.t1">
    <property type="protein sequence ID" value="Pan_g8640.t1"/>
    <property type="gene ID" value="Pan_g8640"/>
</dbReference>
<dbReference type="PANTHER" id="PTHR12646:SF0">
    <property type="entry name" value="DOL-P-MAN:MAN(5)GLCNAC(2)-PP-DOL ALPHA-1,3-MANNOSYLTRANSFERASE"/>
    <property type="match status" value="1"/>
</dbReference>
<dbReference type="AlphaFoldDB" id="A0A7E4WBY6"/>
<evidence type="ECO:0000256" key="9">
    <source>
        <dbReference type="ARBA" id="ARBA00023136"/>
    </source>
</evidence>
<dbReference type="Proteomes" id="UP000492821">
    <property type="component" value="Unassembled WGS sequence"/>
</dbReference>
<accession>A0A7E4WBY6</accession>
<feature type="transmembrane region" description="Helical" evidence="11">
    <location>
        <begin position="58"/>
        <end position="80"/>
    </location>
</feature>
<organism evidence="12 13">
    <name type="scientific">Panagrellus redivivus</name>
    <name type="common">Microworm</name>
    <dbReference type="NCBI Taxonomy" id="6233"/>
    <lineage>
        <taxon>Eukaryota</taxon>
        <taxon>Metazoa</taxon>
        <taxon>Ecdysozoa</taxon>
        <taxon>Nematoda</taxon>
        <taxon>Chromadorea</taxon>
        <taxon>Rhabditida</taxon>
        <taxon>Tylenchina</taxon>
        <taxon>Panagrolaimomorpha</taxon>
        <taxon>Panagrolaimoidea</taxon>
        <taxon>Panagrolaimidae</taxon>
        <taxon>Panagrellus</taxon>
    </lineage>
</organism>
<proteinExistence type="predicted"/>